<dbReference type="EMBL" id="SMSJ01000007">
    <property type="protein sequence ID" value="TDH63053.1"/>
    <property type="molecule type" value="Genomic_DNA"/>
</dbReference>
<dbReference type="InterPro" id="IPR008565">
    <property type="entry name" value="TtsA-like_GH18_dom"/>
</dbReference>
<dbReference type="CDD" id="cd13926">
    <property type="entry name" value="N-acetylmuramidase_GH108"/>
    <property type="match status" value="1"/>
</dbReference>
<protein>
    <submittedName>
        <fullName evidence="5">Uncharacterized protein</fullName>
    </submittedName>
</protein>
<gene>
    <name evidence="5" type="ORF">E2C06_08650</name>
</gene>
<keyword evidence="2" id="KW-0812">Transmembrane</keyword>
<feature type="transmembrane region" description="Helical" evidence="2">
    <location>
        <begin position="157"/>
        <end position="179"/>
    </location>
</feature>
<evidence type="ECO:0000313" key="6">
    <source>
        <dbReference type="Proteomes" id="UP000295096"/>
    </source>
</evidence>
<dbReference type="SUPFAM" id="SSF53955">
    <property type="entry name" value="Lysozyme-like"/>
    <property type="match status" value="1"/>
</dbReference>
<dbReference type="Pfam" id="PF09374">
    <property type="entry name" value="PG_binding_3"/>
    <property type="match status" value="1"/>
</dbReference>
<dbReference type="InterPro" id="IPR018537">
    <property type="entry name" value="Peptidoglycan-bd_3"/>
</dbReference>
<dbReference type="OrthoDB" id="9815229at2"/>
<feature type="coiled-coil region" evidence="1">
    <location>
        <begin position="61"/>
        <end position="88"/>
    </location>
</feature>
<sequence>MLPLIPLISLAGSLVPELVGLFGGRRAGEVAGRVAEVVQSVAGVGSIEDAASAIRADPAKVSALTLRLEEIRREYLELQQKDRQAERQALAEALRTELDDRRRASEAMLGALGAEGWTARTVALGPAMVSVLVLLGFFAFTAWLVRDPPQTSDGTALTLLNVVVGSLVAGFTAVVNFWLGSSQGSRDKDRTLVALQQGQVAEAARRVPVAAPAPVSTQPFPGLVPGQPSRFDLCMEVVLAKEGGFVDDPADPGGATQMGITARTLAAWRGRPVTAEEVRDLRPAEAKEIYRAQYWNLMRCEDLPRGVDLVVFDFGVNAGPANAVKALQRSVGTTPDGAVGPFTLRAAQAADARALVGAICQARLEFYRSLAGFDRFGRGWTSRVEDVRRQALLMVTA</sequence>
<keyword evidence="1" id="KW-0175">Coiled coil</keyword>
<keyword evidence="2" id="KW-0472">Membrane</keyword>
<dbReference type="AlphaFoldDB" id="A0A4R5QJ29"/>
<reference evidence="5 6" key="1">
    <citation type="journal article" date="2016" name="J. Microbiol.">
        <title>Dankookia rubra gen. nov., sp. nov., an alphaproteobacterium isolated from sediment of a shallow stream.</title>
        <authorList>
            <person name="Kim W.H."/>
            <person name="Kim D.H."/>
            <person name="Kang K."/>
            <person name="Ahn T.Y."/>
        </authorList>
    </citation>
    <scope>NUCLEOTIDE SEQUENCE [LARGE SCALE GENOMIC DNA]</scope>
    <source>
        <strain evidence="5 6">JCM30602</strain>
    </source>
</reference>
<dbReference type="Proteomes" id="UP000295096">
    <property type="component" value="Unassembled WGS sequence"/>
</dbReference>
<proteinExistence type="predicted"/>
<dbReference type="RefSeq" id="WP_133288199.1">
    <property type="nucleotide sequence ID" value="NZ_SMSJ01000007.1"/>
</dbReference>
<evidence type="ECO:0000256" key="2">
    <source>
        <dbReference type="SAM" id="Phobius"/>
    </source>
</evidence>
<name>A0A4R5QJ29_9PROT</name>
<keyword evidence="2" id="KW-1133">Transmembrane helix</keyword>
<evidence type="ECO:0000256" key="1">
    <source>
        <dbReference type="SAM" id="Coils"/>
    </source>
</evidence>
<dbReference type="Pfam" id="PF05838">
    <property type="entry name" value="Glyco_hydro_108"/>
    <property type="match status" value="1"/>
</dbReference>
<dbReference type="InterPro" id="IPR023346">
    <property type="entry name" value="Lysozyme-like_dom_sf"/>
</dbReference>
<feature type="domain" description="Peptidoglycan binding" evidence="4">
    <location>
        <begin position="322"/>
        <end position="384"/>
    </location>
</feature>
<evidence type="ECO:0000259" key="4">
    <source>
        <dbReference type="Pfam" id="PF09374"/>
    </source>
</evidence>
<evidence type="ECO:0000259" key="3">
    <source>
        <dbReference type="Pfam" id="PF05838"/>
    </source>
</evidence>
<accession>A0A4R5QJ29</accession>
<keyword evidence="6" id="KW-1185">Reference proteome</keyword>
<comment type="caution">
    <text evidence="5">The sequence shown here is derived from an EMBL/GenBank/DDBJ whole genome shotgun (WGS) entry which is preliminary data.</text>
</comment>
<feature type="transmembrane region" description="Helical" evidence="2">
    <location>
        <begin position="122"/>
        <end position="145"/>
    </location>
</feature>
<dbReference type="Gene3D" id="1.20.141.10">
    <property type="entry name" value="Chitosanase, subunit A, domain 1"/>
    <property type="match status" value="1"/>
</dbReference>
<organism evidence="5 6">
    <name type="scientific">Dankookia rubra</name>
    <dbReference type="NCBI Taxonomy" id="1442381"/>
    <lineage>
        <taxon>Bacteria</taxon>
        <taxon>Pseudomonadati</taxon>
        <taxon>Pseudomonadota</taxon>
        <taxon>Alphaproteobacteria</taxon>
        <taxon>Acetobacterales</taxon>
        <taxon>Roseomonadaceae</taxon>
        <taxon>Dankookia</taxon>
    </lineage>
</organism>
<evidence type="ECO:0000313" key="5">
    <source>
        <dbReference type="EMBL" id="TDH63053.1"/>
    </source>
</evidence>
<feature type="domain" description="TtsA-like Glycoside hydrolase family 108" evidence="3">
    <location>
        <begin position="236"/>
        <end position="319"/>
    </location>
</feature>